<reference evidence="1 2" key="1">
    <citation type="submission" date="2021-06" db="EMBL/GenBank/DDBJ databases">
        <authorList>
            <person name="Kallberg Y."/>
            <person name="Tangrot J."/>
            <person name="Rosling A."/>
        </authorList>
    </citation>
    <scope>NUCLEOTIDE SEQUENCE [LARGE SCALE GENOMIC DNA]</scope>
    <source>
        <strain evidence="1 2">120-4 pot B 10/14</strain>
    </source>
</reference>
<sequence>MIHIILRSFSIGDKVWQYRAKLDARKGGKLEPQWHRPYWIHEAFGNRTYKLKTLDRKVLVQSVHGNRVTLRTNNQEVSDHVVIPERRTLAERIHDNMFTYIQDLDCGDPQEPILLFEILRKLG</sequence>
<comment type="caution">
    <text evidence="1">The sequence shown here is derived from an EMBL/GenBank/DDBJ whole genome shotgun (WGS) entry which is preliminary data.</text>
</comment>
<accession>A0ABN7UXU0</accession>
<dbReference type="EMBL" id="CAJVQB010006686">
    <property type="protein sequence ID" value="CAG8689643.1"/>
    <property type="molecule type" value="Genomic_DNA"/>
</dbReference>
<keyword evidence="2" id="KW-1185">Reference proteome</keyword>
<proteinExistence type="predicted"/>
<name>A0ABN7UXU0_GIGMA</name>
<evidence type="ECO:0000313" key="2">
    <source>
        <dbReference type="Proteomes" id="UP000789901"/>
    </source>
</evidence>
<gene>
    <name evidence="1" type="ORF">GMARGA_LOCUS11428</name>
</gene>
<evidence type="ECO:0000313" key="1">
    <source>
        <dbReference type="EMBL" id="CAG8689643.1"/>
    </source>
</evidence>
<organism evidence="1 2">
    <name type="scientific">Gigaspora margarita</name>
    <dbReference type="NCBI Taxonomy" id="4874"/>
    <lineage>
        <taxon>Eukaryota</taxon>
        <taxon>Fungi</taxon>
        <taxon>Fungi incertae sedis</taxon>
        <taxon>Mucoromycota</taxon>
        <taxon>Glomeromycotina</taxon>
        <taxon>Glomeromycetes</taxon>
        <taxon>Diversisporales</taxon>
        <taxon>Gigasporaceae</taxon>
        <taxon>Gigaspora</taxon>
    </lineage>
</organism>
<dbReference type="Proteomes" id="UP000789901">
    <property type="component" value="Unassembled WGS sequence"/>
</dbReference>
<protein>
    <submittedName>
        <fullName evidence="1">8910_t:CDS:1</fullName>
    </submittedName>
</protein>